<evidence type="ECO:0000313" key="4">
    <source>
        <dbReference type="Proteomes" id="UP000002875"/>
    </source>
</evidence>
<reference evidence="3 4" key="1">
    <citation type="submission" date="2011-07" db="EMBL/GenBank/DDBJ databases">
        <title>The complete genome of chromosome of Emticicia oligotrophica DSM 17448.</title>
        <authorList>
            <consortium name="US DOE Joint Genome Institute (JGI-PGF)"/>
            <person name="Lucas S."/>
            <person name="Han J."/>
            <person name="Lapidus A."/>
            <person name="Bruce D."/>
            <person name="Goodwin L."/>
            <person name="Pitluck S."/>
            <person name="Peters L."/>
            <person name="Kyrpides N."/>
            <person name="Mavromatis K."/>
            <person name="Ivanova N."/>
            <person name="Ovchinnikova G."/>
            <person name="Teshima H."/>
            <person name="Detter J.C."/>
            <person name="Tapia R."/>
            <person name="Han C."/>
            <person name="Land M."/>
            <person name="Hauser L."/>
            <person name="Markowitz V."/>
            <person name="Cheng J.-F."/>
            <person name="Hugenholtz P."/>
            <person name="Woyke T."/>
            <person name="Wu D."/>
            <person name="Tindall B."/>
            <person name="Pomrenke H."/>
            <person name="Brambilla E."/>
            <person name="Klenk H.-P."/>
            <person name="Eisen J.A."/>
        </authorList>
    </citation>
    <scope>NUCLEOTIDE SEQUENCE [LARGE SCALE GENOMIC DNA]</scope>
    <source>
        <strain evidence="3 4">DSM 17448</strain>
    </source>
</reference>
<evidence type="ECO:0000256" key="2">
    <source>
        <dbReference type="SAM" id="SignalP"/>
    </source>
</evidence>
<dbReference type="PANTHER" id="PTHR40050">
    <property type="entry name" value="INNER SPORE COAT PROTEIN H"/>
    <property type="match status" value="1"/>
</dbReference>
<protein>
    <submittedName>
        <fullName evidence="3">Spore coat protein CotH</fullName>
    </submittedName>
</protein>
<sequence>MNPSKILLMSAAIWLLAACVKNAETITPTSTNPDWTTESHSNDADPDYNVVFPQDKVNTLEIIMTKQTWQEIKTDMISVKGADFGAGGNQGGGPGGVNSTTEPKYVSVTMKFNNKTWNNVGFRLKGNSSLSSIWRSGIYKLPFRMQFDEFEDKYPEIKDQRFYGFKEVSMSPAFKDNSLIREKVTADIFRMAGIPAAQTSFYKVYINFGDGLKYCGVYTMIEAIEDNMLKAQFGEEKGNLYKPESTFQSFSQAQFEKKNNEDTADWSDIQAVITTLNASTRTSNPTQWRENLEKVFNMDHFIKWLAVNSTLVNWDTYGGMAHNHYLYNHSTKKLMWIPWDNNEALTSQTRVQLSLAGVANSWPLINYVANDPIYYVKYKAYVKDFNDNVFTTNKMNELFDKATNLITPYVNGTEKEEKPYSNLTNTASFTAALPVLKQHVVGRNQAVASFLK</sequence>
<accession>A0ABN4AIT8</accession>
<feature type="region of interest" description="Disordered" evidence="1">
    <location>
        <begin position="27"/>
        <end position="46"/>
    </location>
</feature>
<keyword evidence="3" id="KW-0946">Virion</keyword>
<evidence type="ECO:0000256" key="1">
    <source>
        <dbReference type="SAM" id="MobiDB-lite"/>
    </source>
</evidence>
<dbReference type="Proteomes" id="UP000002875">
    <property type="component" value="Chromosome"/>
</dbReference>
<keyword evidence="3" id="KW-0167">Capsid protein</keyword>
<dbReference type="InterPro" id="IPR014867">
    <property type="entry name" value="Spore_coat_CotH_CotH2/3/7"/>
</dbReference>
<dbReference type="EMBL" id="CP002961">
    <property type="protein sequence ID" value="AFK02052.1"/>
    <property type="molecule type" value="Genomic_DNA"/>
</dbReference>
<feature type="chain" id="PRO_5046333489" evidence="2">
    <location>
        <begin position="24"/>
        <end position="452"/>
    </location>
</feature>
<name>A0ABN4AIT8_EMTOG</name>
<dbReference type="PANTHER" id="PTHR40050:SF1">
    <property type="entry name" value="INNER SPORE COAT PROTEIN H"/>
    <property type="match status" value="1"/>
</dbReference>
<keyword evidence="4" id="KW-1185">Reference proteome</keyword>
<organism evidence="3 4">
    <name type="scientific">Emticicia oligotrophica (strain DSM 17448 / CIP 109782 / MTCC 6937 / GPTSA100-15)</name>
    <dbReference type="NCBI Taxonomy" id="929562"/>
    <lineage>
        <taxon>Bacteria</taxon>
        <taxon>Pseudomonadati</taxon>
        <taxon>Bacteroidota</taxon>
        <taxon>Cytophagia</taxon>
        <taxon>Cytophagales</taxon>
        <taxon>Leadbetterellaceae</taxon>
        <taxon>Emticicia</taxon>
    </lineage>
</organism>
<dbReference type="PROSITE" id="PS51257">
    <property type="entry name" value="PROKAR_LIPOPROTEIN"/>
    <property type="match status" value="1"/>
</dbReference>
<proteinExistence type="predicted"/>
<dbReference type="Pfam" id="PF08757">
    <property type="entry name" value="CotH"/>
    <property type="match status" value="1"/>
</dbReference>
<feature type="compositionally biased region" description="Polar residues" evidence="1">
    <location>
        <begin position="27"/>
        <end position="39"/>
    </location>
</feature>
<gene>
    <name evidence="3" type="ordered locus">Emtol_0901</name>
</gene>
<evidence type="ECO:0000313" key="3">
    <source>
        <dbReference type="EMBL" id="AFK02052.1"/>
    </source>
</evidence>
<dbReference type="RefSeq" id="WP_015027752.1">
    <property type="nucleotide sequence ID" value="NC_018748.1"/>
</dbReference>
<keyword evidence="2" id="KW-0732">Signal</keyword>
<feature type="signal peptide" evidence="2">
    <location>
        <begin position="1"/>
        <end position="23"/>
    </location>
</feature>